<dbReference type="PRINTS" id="PR00463">
    <property type="entry name" value="EP450I"/>
</dbReference>
<keyword evidence="9" id="KW-0472">Membrane</keyword>
<feature type="binding site" description="axial binding residue" evidence="7">
    <location>
        <position position="415"/>
    </location>
    <ligand>
        <name>heme</name>
        <dbReference type="ChEBI" id="CHEBI:30413"/>
    </ligand>
    <ligandPart>
        <name>Fe</name>
        <dbReference type="ChEBI" id="CHEBI:18248"/>
    </ligandPart>
</feature>
<proteinExistence type="inferred from homology"/>
<dbReference type="InterPro" id="IPR036396">
    <property type="entry name" value="Cyt_P450_sf"/>
</dbReference>
<gene>
    <name evidence="10" type="ORF">ARMOST_06141</name>
</gene>
<keyword evidence="7 8" id="KW-0349">Heme</keyword>
<evidence type="ECO:0000313" key="10">
    <source>
        <dbReference type="EMBL" id="SJL02804.1"/>
    </source>
</evidence>
<comment type="pathway">
    <text evidence="2">Secondary metabolite biosynthesis.</text>
</comment>
<keyword evidence="9" id="KW-0812">Transmembrane</keyword>
<dbReference type="AlphaFoldDB" id="A0A284R239"/>
<dbReference type="GO" id="GO:0004497">
    <property type="term" value="F:monooxygenase activity"/>
    <property type="evidence" value="ECO:0007669"/>
    <property type="project" value="UniProtKB-KW"/>
</dbReference>
<dbReference type="SUPFAM" id="SSF48264">
    <property type="entry name" value="Cytochrome P450"/>
    <property type="match status" value="1"/>
</dbReference>
<sequence>MHRYSDAIVPLALSYVLYLAVYRLLFHPLKSFPGPRLAALTGWYQTYYEVFCDGLFVQKLEELHKLYGPVVRINPNELHFSNPQAYFSIYSSQVKFIKDLNFYFCFAQDESSFGFTDHAVAKKRRDVDTLISRLRKDYSSKPVNLYAAFKSLTMDIITAFCYSHSFDALSSPDFSHSILLSLERAMPMMTTVRHFPVLQLLYRLPESLTRYLNSDTVGFVDLRNALSTQIEGILENPSSLDGMHETIYHSLLSPEKFKSGEIPSKKSLSDEAQNLLFAGTDTTGNTMTIGFFHIMQNPEVYSKLMSELLEVWPSKESSVSFEVLEKLPYLTAVIKESLRISNGVPVAKPRVVDSPTIIEGVLVPAGTTVGIGSTFVLMNEDIFPDPHCFDPERWLQPGVSLDKYLIPFSKGPRACLGINLAWCELYILFANVLRKFDLTNHETKWACQLQIPLLTRISRQTFTCRYDRAGLTFPYNADEYDPDFDWDYDIYNPTVLHETCCLSFTVTFPHVFQESAIANVRKLPLFATTAGTYNIVVTSVIQTFTETKGKVVLKILKPSLLPVPQSNAVEPLDYYISPRHLARMEDLVYGKLESLQGTVIPYYFGLQKLTIPNGEVVRVLFME</sequence>
<evidence type="ECO:0000256" key="1">
    <source>
        <dbReference type="ARBA" id="ARBA00001971"/>
    </source>
</evidence>
<dbReference type="Proteomes" id="UP000219338">
    <property type="component" value="Unassembled WGS sequence"/>
</dbReference>
<dbReference type="CDD" id="cd11062">
    <property type="entry name" value="CYP58-like"/>
    <property type="match status" value="1"/>
</dbReference>
<evidence type="ECO:0000313" key="11">
    <source>
        <dbReference type="Proteomes" id="UP000219338"/>
    </source>
</evidence>
<dbReference type="GO" id="GO:0005506">
    <property type="term" value="F:iron ion binding"/>
    <property type="evidence" value="ECO:0007669"/>
    <property type="project" value="InterPro"/>
</dbReference>
<organism evidence="10 11">
    <name type="scientific">Armillaria ostoyae</name>
    <name type="common">Armillaria root rot fungus</name>
    <dbReference type="NCBI Taxonomy" id="47428"/>
    <lineage>
        <taxon>Eukaryota</taxon>
        <taxon>Fungi</taxon>
        <taxon>Dikarya</taxon>
        <taxon>Basidiomycota</taxon>
        <taxon>Agaricomycotina</taxon>
        <taxon>Agaricomycetes</taxon>
        <taxon>Agaricomycetidae</taxon>
        <taxon>Agaricales</taxon>
        <taxon>Marasmiineae</taxon>
        <taxon>Physalacriaceae</taxon>
        <taxon>Armillaria</taxon>
    </lineage>
</organism>
<keyword evidence="9" id="KW-1133">Transmembrane helix</keyword>
<keyword evidence="4 7" id="KW-0479">Metal-binding</keyword>
<name>A0A284R239_ARMOS</name>
<evidence type="ECO:0000256" key="4">
    <source>
        <dbReference type="ARBA" id="ARBA00022723"/>
    </source>
</evidence>
<evidence type="ECO:0000256" key="2">
    <source>
        <dbReference type="ARBA" id="ARBA00005179"/>
    </source>
</evidence>
<evidence type="ECO:0000256" key="3">
    <source>
        <dbReference type="ARBA" id="ARBA00010617"/>
    </source>
</evidence>
<keyword evidence="11" id="KW-1185">Reference proteome</keyword>
<dbReference type="PROSITE" id="PS00086">
    <property type="entry name" value="CYTOCHROME_P450"/>
    <property type="match status" value="1"/>
</dbReference>
<dbReference type="InterPro" id="IPR001128">
    <property type="entry name" value="Cyt_P450"/>
</dbReference>
<dbReference type="PANTHER" id="PTHR24305">
    <property type="entry name" value="CYTOCHROME P450"/>
    <property type="match status" value="1"/>
</dbReference>
<evidence type="ECO:0000256" key="7">
    <source>
        <dbReference type="PIRSR" id="PIRSR602401-1"/>
    </source>
</evidence>
<dbReference type="STRING" id="47428.A0A284R239"/>
<keyword evidence="5 8" id="KW-0560">Oxidoreductase</keyword>
<dbReference type="PRINTS" id="PR00385">
    <property type="entry name" value="P450"/>
</dbReference>
<dbReference type="EMBL" id="FUEG01000004">
    <property type="protein sequence ID" value="SJL02804.1"/>
    <property type="molecule type" value="Genomic_DNA"/>
</dbReference>
<evidence type="ECO:0000256" key="5">
    <source>
        <dbReference type="ARBA" id="ARBA00023002"/>
    </source>
</evidence>
<evidence type="ECO:0000256" key="8">
    <source>
        <dbReference type="RuleBase" id="RU000461"/>
    </source>
</evidence>
<keyword evidence="8" id="KW-0503">Monooxygenase</keyword>
<accession>A0A284R239</accession>
<dbReference type="GO" id="GO:0016705">
    <property type="term" value="F:oxidoreductase activity, acting on paired donors, with incorporation or reduction of molecular oxygen"/>
    <property type="evidence" value="ECO:0007669"/>
    <property type="project" value="InterPro"/>
</dbReference>
<dbReference type="OMA" id="DGMHETI"/>
<dbReference type="InterPro" id="IPR050121">
    <property type="entry name" value="Cytochrome_P450_monoxygenase"/>
</dbReference>
<protein>
    <recommendedName>
        <fullName evidence="12">Cytochrome P450</fullName>
    </recommendedName>
</protein>
<evidence type="ECO:0000256" key="6">
    <source>
        <dbReference type="ARBA" id="ARBA00023004"/>
    </source>
</evidence>
<dbReference type="InterPro" id="IPR002401">
    <property type="entry name" value="Cyt_P450_E_grp-I"/>
</dbReference>
<comment type="similarity">
    <text evidence="3 8">Belongs to the cytochrome P450 family.</text>
</comment>
<dbReference type="PANTHER" id="PTHR24305:SF157">
    <property type="entry name" value="N-ACETYLTRYPTOPHAN 6-HYDROXYLASE IVOC-RELATED"/>
    <property type="match status" value="1"/>
</dbReference>
<dbReference type="OrthoDB" id="1470350at2759"/>
<dbReference type="Pfam" id="PF00067">
    <property type="entry name" value="p450"/>
    <property type="match status" value="1"/>
</dbReference>
<dbReference type="InterPro" id="IPR017972">
    <property type="entry name" value="Cyt_P450_CS"/>
</dbReference>
<keyword evidence="6 7" id="KW-0408">Iron</keyword>
<evidence type="ECO:0008006" key="12">
    <source>
        <dbReference type="Google" id="ProtNLM"/>
    </source>
</evidence>
<feature type="transmembrane region" description="Helical" evidence="9">
    <location>
        <begin position="7"/>
        <end position="26"/>
    </location>
</feature>
<evidence type="ECO:0000256" key="9">
    <source>
        <dbReference type="SAM" id="Phobius"/>
    </source>
</evidence>
<dbReference type="GO" id="GO:0020037">
    <property type="term" value="F:heme binding"/>
    <property type="evidence" value="ECO:0007669"/>
    <property type="project" value="InterPro"/>
</dbReference>
<comment type="cofactor">
    <cofactor evidence="1 7">
        <name>heme</name>
        <dbReference type="ChEBI" id="CHEBI:30413"/>
    </cofactor>
</comment>
<reference evidence="11" key="1">
    <citation type="journal article" date="2017" name="Nat. Ecol. Evol.">
        <title>Genome expansion and lineage-specific genetic innovations in the forest pathogenic fungi Armillaria.</title>
        <authorList>
            <person name="Sipos G."/>
            <person name="Prasanna A.N."/>
            <person name="Walter M.C."/>
            <person name="O'Connor E."/>
            <person name="Balint B."/>
            <person name="Krizsan K."/>
            <person name="Kiss B."/>
            <person name="Hess J."/>
            <person name="Varga T."/>
            <person name="Slot J."/>
            <person name="Riley R."/>
            <person name="Boka B."/>
            <person name="Rigling D."/>
            <person name="Barry K."/>
            <person name="Lee J."/>
            <person name="Mihaltcheva S."/>
            <person name="LaButti K."/>
            <person name="Lipzen A."/>
            <person name="Waldron R."/>
            <person name="Moloney N.M."/>
            <person name="Sperisen C."/>
            <person name="Kredics L."/>
            <person name="Vagvoelgyi C."/>
            <person name="Patrignani A."/>
            <person name="Fitzpatrick D."/>
            <person name="Nagy I."/>
            <person name="Doyle S."/>
            <person name="Anderson J.B."/>
            <person name="Grigoriev I.V."/>
            <person name="Gueldener U."/>
            <person name="Muensterkoetter M."/>
            <person name="Nagy L.G."/>
        </authorList>
    </citation>
    <scope>NUCLEOTIDE SEQUENCE [LARGE SCALE GENOMIC DNA]</scope>
    <source>
        <strain evidence="11">C18/9</strain>
    </source>
</reference>
<dbReference type="Gene3D" id="1.10.630.10">
    <property type="entry name" value="Cytochrome P450"/>
    <property type="match status" value="1"/>
</dbReference>